<dbReference type="Gene3D" id="3.30.2320.80">
    <property type="match status" value="1"/>
</dbReference>
<dbReference type="GO" id="GO:0051604">
    <property type="term" value="P:protein maturation"/>
    <property type="evidence" value="ECO:0007669"/>
    <property type="project" value="InterPro"/>
</dbReference>
<evidence type="ECO:0000256" key="6">
    <source>
        <dbReference type="SAM" id="MobiDB-lite"/>
    </source>
</evidence>
<keyword evidence="4 5" id="KW-0862">Zinc</keyword>
<accession>A0A5M6IXU1</accession>
<dbReference type="NCBIfam" id="TIGR00100">
    <property type="entry name" value="hypA"/>
    <property type="match status" value="1"/>
</dbReference>
<dbReference type="PIRSF" id="PIRSF004761">
    <property type="entry name" value="Hydrgn_mat_HypA"/>
    <property type="match status" value="1"/>
</dbReference>
<dbReference type="HAMAP" id="MF_00213">
    <property type="entry name" value="HypA_HybF"/>
    <property type="match status" value="1"/>
</dbReference>
<feature type="binding site" evidence="5">
    <location>
        <position position="73"/>
    </location>
    <ligand>
        <name>Zn(2+)</name>
        <dbReference type="ChEBI" id="CHEBI:29105"/>
    </ligand>
</feature>
<comment type="similarity">
    <text evidence="1 5">Belongs to the HypA/HybF family.</text>
</comment>
<sequence>MHETAIVRGLMRILEQKAAESGIRRIVSVRLKVGRLRGLESRQLRGCFALFAEDTLAEGAQLIIEEVPVQAHCPACDRSWVAAAYRLQCPGCGGTEAEIQTGRELYIESFEGERACPKDRTPAGASPFGRRHRITTL</sequence>
<dbReference type="PANTHER" id="PTHR34535:SF3">
    <property type="entry name" value="HYDROGENASE MATURATION FACTOR HYPA"/>
    <property type="match status" value="1"/>
</dbReference>
<evidence type="ECO:0000256" key="4">
    <source>
        <dbReference type="ARBA" id="ARBA00022833"/>
    </source>
</evidence>
<dbReference type="GO" id="GO:0016151">
    <property type="term" value="F:nickel cation binding"/>
    <property type="evidence" value="ECO:0007669"/>
    <property type="project" value="UniProtKB-UniRule"/>
</dbReference>
<evidence type="ECO:0000256" key="1">
    <source>
        <dbReference type="ARBA" id="ARBA00010748"/>
    </source>
</evidence>
<dbReference type="InterPro" id="IPR020538">
    <property type="entry name" value="Hydgase_Ni_incorp_HypA/HybF_CS"/>
</dbReference>
<reference evidence="7 8" key="1">
    <citation type="submission" date="2019-09" db="EMBL/GenBank/DDBJ databases">
        <title>Genome sequence of Rhodovastum atsumiense, a diverse member of the Acetobacteraceae family of non-sulfur purple photosynthetic bacteria.</title>
        <authorList>
            <person name="Meyer T."/>
            <person name="Kyndt J."/>
        </authorList>
    </citation>
    <scope>NUCLEOTIDE SEQUENCE [LARGE SCALE GENOMIC DNA]</scope>
    <source>
        <strain evidence="7 8">DSM 21279</strain>
    </source>
</reference>
<feature type="binding site" evidence="5">
    <location>
        <position position="2"/>
    </location>
    <ligand>
        <name>Ni(2+)</name>
        <dbReference type="ChEBI" id="CHEBI:49786"/>
    </ligand>
</feature>
<feature type="binding site" evidence="5">
    <location>
        <position position="89"/>
    </location>
    <ligand>
        <name>Zn(2+)</name>
        <dbReference type="ChEBI" id="CHEBI:29105"/>
    </ligand>
</feature>
<comment type="function">
    <text evidence="5">Involved in the maturation of [NiFe] hydrogenases. Required for nickel insertion into the metal center of the hydrogenase.</text>
</comment>
<dbReference type="EMBL" id="VWPK01000014">
    <property type="protein sequence ID" value="KAA5612218.1"/>
    <property type="molecule type" value="Genomic_DNA"/>
</dbReference>
<name>A0A5M6IXU1_9PROT</name>
<keyword evidence="3 5" id="KW-0479">Metal-binding</keyword>
<evidence type="ECO:0000256" key="2">
    <source>
        <dbReference type="ARBA" id="ARBA00022596"/>
    </source>
</evidence>
<dbReference type="GO" id="GO:0008270">
    <property type="term" value="F:zinc ion binding"/>
    <property type="evidence" value="ECO:0007669"/>
    <property type="project" value="UniProtKB-UniRule"/>
</dbReference>
<evidence type="ECO:0000313" key="8">
    <source>
        <dbReference type="Proteomes" id="UP000325255"/>
    </source>
</evidence>
<keyword evidence="8" id="KW-1185">Reference proteome</keyword>
<dbReference type="AlphaFoldDB" id="A0A5M6IXU1"/>
<feature type="region of interest" description="Disordered" evidence="6">
    <location>
        <begin position="118"/>
        <end position="137"/>
    </location>
</feature>
<comment type="caution">
    <text evidence="7">The sequence shown here is derived from an EMBL/GenBank/DDBJ whole genome shotgun (WGS) entry which is preliminary data.</text>
</comment>
<dbReference type="Pfam" id="PF01155">
    <property type="entry name" value="HypA"/>
    <property type="match status" value="1"/>
</dbReference>
<evidence type="ECO:0000313" key="7">
    <source>
        <dbReference type="EMBL" id="KAA5612218.1"/>
    </source>
</evidence>
<dbReference type="PANTHER" id="PTHR34535">
    <property type="entry name" value="HYDROGENASE MATURATION FACTOR HYPA"/>
    <property type="match status" value="1"/>
</dbReference>
<dbReference type="InterPro" id="IPR000688">
    <property type="entry name" value="HypA/HybF"/>
</dbReference>
<evidence type="ECO:0000256" key="3">
    <source>
        <dbReference type="ARBA" id="ARBA00022723"/>
    </source>
</evidence>
<feature type="binding site" evidence="5">
    <location>
        <position position="76"/>
    </location>
    <ligand>
        <name>Zn(2+)</name>
        <dbReference type="ChEBI" id="CHEBI:29105"/>
    </ligand>
</feature>
<organism evidence="7 8">
    <name type="scientific">Rhodovastum atsumiense</name>
    <dbReference type="NCBI Taxonomy" id="504468"/>
    <lineage>
        <taxon>Bacteria</taxon>
        <taxon>Pseudomonadati</taxon>
        <taxon>Pseudomonadota</taxon>
        <taxon>Alphaproteobacteria</taxon>
        <taxon>Acetobacterales</taxon>
        <taxon>Acetobacteraceae</taxon>
        <taxon>Rhodovastum</taxon>
    </lineage>
</organism>
<dbReference type="PROSITE" id="PS01249">
    <property type="entry name" value="HYPA"/>
    <property type="match status" value="1"/>
</dbReference>
<proteinExistence type="inferred from homology"/>
<feature type="binding site" evidence="5">
    <location>
        <position position="92"/>
    </location>
    <ligand>
        <name>Zn(2+)</name>
        <dbReference type="ChEBI" id="CHEBI:29105"/>
    </ligand>
</feature>
<evidence type="ECO:0000256" key="5">
    <source>
        <dbReference type="HAMAP-Rule" id="MF_00213"/>
    </source>
</evidence>
<dbReference type="OrthoDB" id="288014at2"/>
<protein>
    <recommendedName>
        <fullName evidence="5">Hydrogenase maturation factor HypA</fullName>
    </recommendedName>
</protein>
<gene>
    <name evidence="5 7" type="primary">hypA</name>
    <name evidence="7" type="ORF">F1189_11045</name>
</gene>
<keyword evidence="2 5" id="KW-0533">Nickel</keyword>
<dbReference type="Proteomes" id="UP000325255">
    <property type="component" value="Unassembled WGS sequence"/>
</dbReference>